<evidence type="ECO:0000313" key="5">
    <source>
        <dbReference type="Proteomes" id="UP001324427"/>
    </source>
</evidence>
<feature type="compositionally biased region" description="Low complexity" evidence="2">
    <location>
        <begin position="214"/>
        <end position="231"/>
    </location>
</feature>
<keyword evidence="5" id="KW-1185">Reference proteome</keyword>
<feature type="region of interest" description="Disordered" evidence="2">
    <location>
        <begin position="1"/>
        <end position="67"/>
    </location>
</feature>
<dbReference type="InterPro" id="IPR003734">
    <property type="entry name" value="DUF155"/>
</dbReference>
<protein>
    <recommendedName>
        <fullName evidence="3">DUF155 domain-containing protein</fullName>
    </recommendedName>
</protein>
<feature type="compositionally biased region" description="Basic and acidic residues" evidence="2">
    <location>
        <begin position="246"/>
        <end position="267"/>
    </location>
</feature>
<dbReference type="Proteomes" id="UP001324427">
    <property type="component" value="Unassembled WGS sequence"/>
</dbReference>
<feature type="domain" description="DUF155" evidence="3">
    <location>
        <begin position="325"/>
        <end position="512"/>
    </location>
</feature>
<dbReference type="EMBL" id="JAVFHQ010000014">
    <property type="protein sequence ID" value="KAK4546535.1"/>
    <property type="molecule type" value="Genomic_DNA"/>
</dbReference>
<evidence type="ECO:0000256" key="1">
    <source>
        <dbReference type="ARBA" id="ARBA00008306"/>
    </source>
</evidence>
<feature type="compositionally biased region" description="Basic and acidic residues" evidence="2">
    <location>
        <begin position="620"/>
        <end position="635"/>
    </location>
</feature>
<gene>
    <name evidence="4" type="ORF">LTR36_001752</name>
</gene>
<dbReference type="AlphaFoldDB" id="A0AAV9JMG1"/>
<sequence length="746" mass="82935">MSESSPLLPTRSPEARPPPSARPARSVTFNPQVSTSSPPKRRPPLPTAPTHPAALPPTVPRDGTQPMLSALNSKLRRRYSSGSPLILPNQTPASKIGAQRTTRTAQKLKLLPNPEQEDELDEESGREVYSQFTRIKDPTARRDAARLGKDDRARLPRVTAYCTASSYKMDDLMRFLKGRAKTKAANPKLFDECLYSPYRYKQEGGSASGRRRSSGNQEEVGEEVVAQVQSQPVRRFSDSAIEVEENAERRRGDLIDLQREQHDDDATPKSTLDNTNTNNITTQPLATTSSTDLTTPTPTDDHDPHQQLPRPMTPDFDTTVHIPEVFLFEYGVVVLWGLTLKEEQRFLKEIAKFEQEKLGKDDVQTEEFNFYYTREYQARIYNDFISLREKRNYMTKLAISHALAQSTKNANQELLLTSPYDDAQTSLYEDLLSATIDTTQSIPSTIARTGRINLTRREINMQIGELFILRINIHLQGSVLDAPELMWAEPQLEPVYQAVRSYLEMDQRVELMQERVSVVGDLLAVLKDQLSHSHGEYLEWIVIVLIAAEILVAAINIVVDLLRAGQPGNVPDEHTPRGRKLESKPRPAAPKRASYREYPGVASSARAAFERSLLDAAKADDEGKRSALNDAEGTHADGPGHSATHFGASSADGRGFLGVDRAIAAEEPHSRREQPRSNADVLPFIESADLHALRASSEQLDALVKRRLAVVEGDGPGLDSTQVCELVSERLAEQKRATGMGIEAGS</sequence>
<feature type="compositionally biased region" description="Pro residues" evidence="2">
    <location>
        <begin position="44"/>
        <end position="59"/>
    </location>
</feature>
<dbReference type="PANTHER" id="PTHR16255">
    <property type="entry name" value="REQUIRED FOR MEIOTIC NUCLEAR DIVISION PROTEIN 1 HOMOLOG"/>
    <property type="match status" value="1"/>
</dbReference>
<organism evidence="4 5">
    <name type="scientific">Oleoguttula mirabilis</name>
    <dbReference type="NCBI Taxonomy" id="1507867"/>
    <lineage>
        <taxon>Eukaryota</taxon>
        <taxon>Fungi</taxon>
        <taxon>Dikarya</taxon>
        <taxon>Ascomycota</taxon>
        <taxon>Pezizomycotina</taxon>
        <taxon>Dothideomycetes</taxon>
        <taxon>Dothideomycetidae</taxon>
        <taxon>Mycosphaerellales</taxon>
        <taxon>Teratosphaeriaceae</taxon>
        <taxon>Oleoguttula</taxon>
    </lineage>
</organism>
<dbReference type="Pfam" id="PF02582">
    <property type="entry name" value="DUF155"/>
    <property type="match status" value="1"/>
</dbReference>
<dbReference type="GO" id="GO:0005739">
    <property type="term" value="C:mitochondrion"/>
    <property type="evidence" value="ECO:0007669"/>
    <property type="project" value="UniProtKB-ARBA"/>
</dbReference>
<feature type="region of interest" description="Disordered" evidence="2">
    <location>
        <begin position="567"/>
        <end position="597"/>
    </location>
</feature>
<evidence type="ECO:0000313" key="4">
    <source>
        <dbReference type="EMBL" id="KAK4546535.1"/>
    </source>
</evidence>
<evidence type="ECO:0000259" key="3">
    <source>
        <dbReference type="Pfam" id="PF02582"/>
    </source>
</evidence>
<accession>A0AAV9JMG1</accession>
<feature type="compositionally biased region" description="Low complexity" evidence="2">
    <location>
        <begin position="274"/>
        <end position="298"/>
    </location>
</feature>
<comment type="similarity">
    <text evidence="1">Belongs to the RMD1/sif2 family.</text>
</comment>
<dbReference type="PANTHER" id="PTHR16255:SF15">
    <property type="entry name" value="SPORULATION PROTEIN RMD1"/>
    <property type="match status" value="1"/>
</dbReference>
<feature type="region of interest" description="Disordered" evidence="2">
    <location>
        <begin position="620"/>
        <end position="651"/>
    </location>
</feature>
<feature type="compositionally biased region" description="Basic and acidic residues" evidence="2">
    <location>
        <begin position="571"/>
        <end position="585"/>
    </location>
</feature>
<feature type="region of interest" description="Disordered" evidence="2">
    <location>
        <begin position="200"/>
        <end position="316"/>
    </location>
</feature>
<name>A0AAV9JMG1_9PEZI</name>
<reference evidence="4 5" key="1">
    <citation type="submission" date="2021-11" db="EMBL/GenBank/DDBJ databases">
        <title>Black yeast isolated from Biological Soil Crust.</title>
        <authorList>
            <person name="Kurbessoian T."/>
        </authorList>
    </citation>
    <scope>NUCLEOTIDE SEQUENCE [LARGE SCALE GENOMIC DNA]</scope>
    <source>
        <strain evidence="4 5">CCFEE 5522</strain>
    </source>
</reference>
<dbReference type="InterPro" id="IPR051624">
    <property type="entry name" value="RMD1/Sad1-interacting"/>
</dbReference>
<proteinExistence type="inferred from homology"/>
<comment type="caution">
    <text evidence="4">The sequence shown here is derived from an EMBL/GenBank/DDBJ whole genome shotgun (WGS) entry which is preliminary data.</text>
</comment>
<evidence type="ECO:0000256" key="2">
    <source>
        <dbReference type="SAM" id="MobiDB-lite"/>
    </source>
</evidence>